<keyword evidence="4" id="KW-0804">Transcription</keyword>
<gene>
    <name evidence="6" type="ORF">ACFQ45_06760</name>
</gene>
<dbReference type="Gene3D" id="3.40.190.10">
    <property type="entry name" value="Periplasmic binding protein-like II"/>
    <property type="match status" value="2"/>
</dbReference>
<sequence length="296" mass="32703">MEFFQLRCFVTVATELNFSKAAERLNMTQPPLSRQIQLLEHQLGVSLLTRTTRSVVLTAAGRAFLTEAKSLLERADRAAMSAKKIAAGDIGTVTLSFVPSAVYEFVPKVIANAHQQRPNIKISLAEMNSFEQQEAVRSRQVDLGIVRSAPPQPDLASQFLLSEPFVLALPRQHPLVKQPKISLADLHEQAFILYSHSEYHPFHELLSGMFRAARIAPNVVQNLGSTLTILSLVNANVGMALIPKSAAVIQFDQVVCRPIELPEGISSDLHLIWREDNDNPALISLLEDIQTSVLTP</sequence>
<dbReference type="InterPro" id="IPR005119">
    <property type="entry name" value="LysR_subst-bd"/>
</dbReference>
<comment type="similarity">
    <text evidence="1">Belongs to the LysR transcriptional regulatory family.</text>
</comment>
<evidence type="ECO:0000259" key="5">
    <source>
        <dbReference type="PROSITE" id="PS50931"/>
    </source>
</evidence>
<dbReference type="Pfam" id="PF03466">
    <property type="entry name" value="LysR_substrate"/>
    <property type="match status" value="1"/>
</dbReference>
<dbReference type="InterPro" id="IPR036388">
    <property type="entry name" value="WH-like_DNA-bd_sf"/>
</dbReference>
<evidence type="ECO:0000256" key="4">
    <source>
        <dbReference type="ARBA" id="ARBA00023163"/>
    </source>
</evidence>
<proteinExistence type="inferred from homology"/>
<protein>
    <submittedName>
        <fullName evidence="6">LysR family transcriptional regulator</fullName>
    </submittedName>
</protein>
<dbReference type="EMBL" id="JBHTMN010000007">
    <property type="protein sequence ID" value="MFD1383059.1"/>
    <property type="molecule type" value="Genomic_DNA"/>
</dbReference>
<dbReference type="InterPro" id="IPR000847">
    <property type="entry name" value="LysR_HTH_N"/>
</dbReference>
<name>A0ABW4B0N6_9GAMM</name>
<dbReference type="SUPFAM" id="SSF53850">
    <property type="entry name" value="Periplasmic binding protein-like II"/>
    <property type="match status" value="1"/>
</dbReference>
<keyword evidence="3" id="KW-0238">DNA-binding</keyword>
<dbReference type="PRINTS" id="PR00039">
    <property type="entry name" value="HTHLYSR"/>
</dbReference>
<keyword evidence="2" id="KW-0805">Transcription regulation</keyword>
<reference evidence="7" key="1">
    <citation type="journal article" date="2019" name="Int. J. Syst. Evol. Microbiol.">
        <title>The Global Catalogue of Microorganisms (GCM) 10K type strain sequencing project: providing services to taxonomists for standard genome sequencing and annotation.</title>
        <authorList>
            <consortium name="The Broad Institute Genomics Platform"/>
            <consortium name="The Broad Institute Genome Sequencing Center for Infectious Disease"/>
            <person name="Wu L."/>
            <person name="Ma J."/>
        </authorList>
    </citation>
    <scope>NUCLEOTIDE SEQUENCE [LARGE SCALE GENOMIC DNA]</scope>
    <source>
        <strain evidence="7">JCM 30774</strain>
    </source>
</reference>
<dbReference type="SUPFAM" id="SSF46785">
    <property type="entry name" value="Winged helix' DNA-binding domain"/>
    <property type="match status" value="1"/>
</dbReference>
<dbReference type="RefSeq" id="WP_377366236.1">
    <property type="nucleotide sequence ID" value="NZ_JBHTMN010000007.1"/>
</dbReference>
<dbReference type="InterPro" id="IPR036390">
    <property type="entry name" value="WH_DNA-bd_sf"/>
</dbReference>
<evidence type="ECO:0000256" key="3">
    <source>
        <dbReference type="ARBA" id="ARBA00023125"/>
    </source>
</evidence>
<dbReference type="Proteomes" id="UP001597059">
    <property type="component" value="Unassembled WGS sequence"/>
</dbReference>
<evidence type="ECO:0000313" key="6">
    <source>
        <dbReference type="EMBL" id="MFD1383059.1"/>
    </source>
</evidence>
<dbReference type="Pfam" id="PF00126">
    <property type="entry name" value="HTH_1"/>
    <property type="match status" value="1"/>
</dbReference>
<accession>A0ABW4B0N6</accession>
<evidence type="ECO:0000256" key="1">
    <source>
        <dbReference type="ARBA" id="ARBA00009437"/>
    </source>
</evidence>
<comment type="caution">
    <text evidence="6">The sequence shown here is derived from an EMBL/GenBank/DDBJ whole genome shotgun (WGS) entry which is preliminary data.</text>
</comment>
<dbReference type="PANTHER" id="PTHR30346">
    <property type="entry name" value="TRANSCRIPTIONAL DUAL REGULATOR HCAR-RELATED"/>
    <property type="match status" value="1"/>
</dbReference>
<evidence type="ECO:0000313" key="7">
    <source>
        <dbReference type="Proteomes" id="UP001597059"/>
    </source>
</evidence>
<organism evidence="6 7">
    <name type="scientific">Rhodanobacter aciditrophus</name>
    <dbReference type="NCBI Taxonomy" id="1623218"/>
    <lineage>
        <taxon>Bacteria</taxon>
        <taxon>Pseudomonadati</taxon>
        <taxon>Pseudomonadota</taxon>
        <taxon>Gammaproteobacteria</taxon>
        <taxon>Lysobacterales</taxon>
        <taxon>Rhodanobacteraceae</taxon>
        <taxon>Rhodanobacter</taxon>
    </lineage>
</organism>
<dbReference type="PANTHER" id="PTHR30346:SF0">
    <property type="entry name" value="HCA OPERON TRANSCRIPTIONAL ACTIVATOR HCAR"/>
    <property type="match status" value="1"/>
</dbReference>
<keyword evidence="7" id="KW-1185">Reference proteome</keyword>
<dbReference type="PROSITE" id="PS50931">
    <property type="entry name" value="HTH_LYSR"/>
    <property type="match status" value="1"/>
</dbReference>
<evidence type="ECO:0000256" key="2">
    <source>
        <dbReference type="ARBA" id="ARBA00023015"/>
    </source>
</evidence>
<dbReference type="Gene3D" id="1.10.10.10">
    <property type="entry name" value="Winged helix-like DNA-binding domain superfamily/Winged helix DNA-binding domain"/>
    <property type="match status" value="1"/>
</dbReference>
<feature type="domain" description="HTH lysR-type" evidence="5">
    <location>
        <begin position="1"/>
        <end position="58"/>
    </location>
</feature>